<evidence type="ECO:0000259" key="4">
    <source>
        <dbReference type="PROSITE" id="PS51677"/>
    </source>
</evidence>
<feature type="domain" description="NodB homology" evidence="4">
    <location>
        <begin position="136"/>
        <end position="302"/>
    </location>
</feature>
<dbReference type="Proteomes" id="UP001519307">
    <property type="component" value="Unassembled WGS sequence"/>
</dbReference>
<sequence>MNKKSLKILIVSLMTFIIFFGIYNIKKIKSLRTSNNLSYNENYKSNIKYENENSIEKVKANKITKDRQFAGDIIYNTSYVPVLMYHSIDYEKGNELRVPKELFKKHMQYLKDNGYTTITINELYKFINDNKPIPRKSVVITFDDGYKDNYINAYPILKEFGFKATIFVITSNIDKDKRCLNSDEIKEMSKNGIDIESHTVNHDKLNELSYNKQLQTLKNSKGFLEGILNKKVEYIAYPYGLYNVDTLNAVKTAGYKLAFVTKSGWCIKNQGIYTLHRVYISANHTVNEFKRRLTNPEYYKSK</sequence>
<dbReference type="PANTHER" id="PTHR34216">
    <property type="match status" value="1"/>
</dbReference>
<protein>
    <submittedName>
        <fullName evidence="5">Peptidoglycan/xylan/chitin deacetylase (PgdA/CDA1 family)</fullName>
    </submittedName>
</protein>
<dbReference type="InterPro" id="IPR002509">
    <property type="entry name" value="NODB_dom"/>
</dbReference>
<dbReference type="InterPro" id="IPR011330">
    <property type="entry name" value="Glyco_hydro/deAcase_b/a-brl"/>
</dbReference>
<dbReference type="Gene3D" id="3.20.20.370">
    <property type="entry name" value="Glycoside hydrolase/deacetylase"/>
    <property type="match status" value="1"/>
</dbReference>
<organism evidence="5 6">
    <name type="scientific">Clostridium algifaecis</name>
    <dbReference type="NCBI Taxonomy" id="1472040"/>
    <lineage>
        <taxon>Bacteria</taxon>
        <taxon>Bacillati</taxon>
        <taxon>Bacillota</taxon>
        <taxon>Clostridia</taxon>
        <taxon>Eubacteriales</taxon>
        <taxon>Clostridiaceae</taxon>
        <taxon>Clostridium</taxon>
    </lineage>
</organism>
<dbReference type="InterPro" id="IPR051398">
    <property type="entry name" value="Polysacch_Deacetylase"/>
</dbReference>
<dbReference type="PROSITE" id="PS51677">
    <property type="entry name" value="NODB"/>
    <property type="match status" value="1"/>
</dbReference>
<keyword evidence="6" id="KW-1185">Reference proteome</keyword>
<comment type="caution">
    <text evidence="5">The sequence shown here is derived from an EMBL/GenBank/DDBJ whole genome shotgun (WGS) entry which is preliminary data.</text>
</comment>
<name>A0ABS4KQJ3_9CLOT</name>
<dbReference type="RefSeq" id="WP_209701353.1">
    <property type="nucleotide sequence ID" value="NZ_JAGGLM010000004.1"/>
</dbReference>
<evidence type="ECO:0000313" key="5">
    <source>
        <dbReference type="EMBL" id="MBP2032305.1"/>
    </source>
</evidence>
<keyword evidence="3" id="KW-0812">Transmembrane</keyword>
<accession>A0ABS4KQJ3</accession>
<comment type="subcellular location">
    <subcellularLocation>
        <location evidence="1">Secreted</location>
    </subcellularLocation>
</comment>
<reference evidence="5 6" key="1">
    <citation type="submission" date="2021-03" db="EMBL/GenBank/DDBJ databases">
        <title>Genomic Encyclopedia of Type Strains, Phase IV (KMG-IV): sequencing the most valuable type-strain genomes for metagenomic binning, comparative biology and taxonomic classification.</title>
        <authorList>
            <person name="Goeker M."/>
        </authorList>
    </citation>
    <scope>NUCLEOTIDE SEQUENCE [LARGE SCALE GENOMIC DNA]</scope>
    <source>
        <strain evidence="5 6">DSM 28783</strain>
    </source>
</reference>
<dbReference type="CDD" id="cd10918">
    <property type="entry name" value="CE4_NodB_like_5s_6s"/>
    <property type="match status" value="1"/>
</dbReference>
<evidence type="ECO:0000256" key="3">
    <source>
        <dbReference type="SAM" id="Phobius"/>
    </source>
</evidence>
<evidence type="ECO:0000313" key="6">
    <source>
        <dbReference type="Proteomes" id="UP001519307"/>
    </source>
</evidence>
<keyword evidence="3" id="KW-1133">Transmembrane helix</keyword>
<keyword evidence="3" id="KW-0472">Membrane</keyword>
<proteinExistence type="predicted"/>
<dbReference type="EMBL" id="JAGGLM010000004">
    <property type="protein sequence ID" value="MBP2032305.1"/>
    <property type="molecule type" value="Genomic_DNA"/>
</dbReference>
<dbReference type="SUPFAM" id="SSF88713">
    <property type="entry name" value="Glycoside hydrolase/deacetylase"/>
    <property type="match status" value="1"/>
</dbReference>
<keyword evidence="2" id="KW-0732">Signal</keyword>
<dbReference type="Pfam" id="PF01522">
    <property type="entry name" value="Polysacc_deac_1"/>
    <property type="match status" value="1"/>
</dbReference>
<feature type="transmembrane region" description="Helical" evidence="3">
    <location>
        <begin position="6"/>
        <end position="25"/>
    </location>
</feature>
<evidence type="ECO:0000256" key="1">
    <source>
        <dbReference type="ARBA" id="ARBA00004613"/>
    </source>
</evidence>
<evidence type="ECO:0000256" key="2">
    <source>
        <dbReference type="ARBA" id="ARBA00022729"/>
    </source>
</evidence>
<dbReference type="PANTHER" id="PTHR34216:SF3">
    <property type="entry name" value="POLY-BETA-1,6-N-ACETYL-D-GLUCOSAMINE N-DEACETYLASE"/>
    <property type="match status" value="1"/>
</dbReference>
<gene>
    <name evidence="5" type="ORF">J2Z42_000970</name>
</gene>